<dbReference type="Gene3D" id="3.50.50.60">
    <property type="entry name" value="FAD/NAD(P)-binding domain"/>
    <property type="match status" value="1"/>
</dbReference>
<feature type="domain" description="FAD dependent oxidoreductase" evidence="1">
    <location>
        <begin position="64"/>
        <end position="176"/>
    </location>
</feature>
<evidence type="ECO:0000259" key="1">
    <source>
        <dbReference type="Pfam" id="PF01266"/>
    </source>
</evidence>
<accession>A0AAJ1W1R1</accession>
<protein>
    <submittedName>
        <fullName evidence="2">FAD-dependent oxidoreductase</fullName>
    </submittedName>
</protein>
<dbReference type="RefSeq" id="WP_166433803.1">
    <property type="nucleotide sequence ID" value="NZ_JAUFSA010000001.1"/>
</dbReference>
<comment type="caution">
    <text evidence="2">The sequence shown here is derived from an EMBL/GenBank/DDBJ whole genome shotgun (WGS) entry which is preliminary data.</text>
</comment>
<dbReference type="SUPFAM" id="SSF51905">
    <property type="entry name" value="FAD/NAD(P)-binding domain"/>
    <property type="match status" value="1"/>
</dbReference>
<proteinExistence type="predicted"/>
<gene>
    <name evidence="2" type="ORF">QXL92_16480</name>
</gene>
<dbReference type="InterPro" id="IPR006076">
    <property type="entry name" value="FAD-dep_OxRdtase"/>
</dbReference>
<evidence type="ECO:0000313" key="3">
    <source>
        <dbReference type="Proteomes" id="UP001229081"/>
    </source>
</evidence>
<name>A0AAJ1W1R1_9MYCO</name>
<evidence type="ECO:0000313" key="2">
    <source>
        <dbReference type="EMBL" id="MDP7736340.1"/>
    </source>
</evidence>
<dbReference type="EMBL" id="JAUFSA010000001">
    <property type="protein sequence ID" value="MDP7736340.1"/>
    <property type="molecule type" value="Genomic_DNA"/>
</dbReference>
<reference evidence="2" key="1">
    <citation type="submission" date="2023-06" db="EMBL/GenBank/DDBJ databases">
        <title>Identification of two novel mycobacterium reveal diversities and complexities of Mycobacterium gordonae clade.</title>
        <authorList>
            <person name="Matsumoto Y."/>
            <person name="Nakamura S."/>
            <person name="Motooka D."/>
            <person name="Fukushima K."/>
        </authorList>
    </citation>
    <scope>NUCLEOTIDE SEQUENCE</scope>
    <source>
        <strain evidence="2">TY812</strain>
    </source>
</reference>
<dbReference type="InterPro" id="IPR036188">
    <property type="entry name" value="FAD/NAD-bd_sf"/>
</dbReference>
<dbReference type="Gene3D" id="3.30.450.40">
    <property type="match status" value="1"/>
</dbReference>
<sequence length="705" mass="78443">MDESVALGTLATYRLTPEPRLYVIGSFEKGVTVYGQQVRALNLACALMTAGAIKPTTSGGPSQRIAIVGGGFAGLTLAAALHKKGAPINITLFERQDTVLPLQHGCDSRWLHPHIYEWPRPGSEAYSAALPVLNWTSGRASDVVVQVLDEWARIFPDKKDDSIRIFCNAQHLQVASDPSGKLTVEWVGSRRNTKDPSLPHESSPGAVGAEERFDHVVLAIGYGLENKGEKEWAPSYWRNEPFAQPNLGQARMTYIVSGAGDGGLIDLFRLRIANFRQDRILSELFSGRRELTAQLRVIAQSVDADSIFSQLEALWIKDELKSDTEKVIQLLRDRLRNDTTVILHLRKPSFTKIFSDNKASFQNRLLAYLLYKIGAFYPSNVPIDRLVAEHEIPKSRIIIRHGTNRLSEFESVLCEDFYKHVKTAAEAKTHEQTEEMGWQGGYFDEQDLDLTSDEEDEEIKQQWRQEYLPSPLETIAESFTCAVAGYLSVDHPADKRLRVTLHRRLAIGPETVLQQCCNYSGILIEDNGPTAGRTFPAANGAIGLALCHQQVIRTRENADKGFLRADARSLDVVVKARKMSGNVESMAAVPLLTNNGVGTPRSVLGVLYMDSDQPDFFVEDRLKNIYKMITNFLESLKHINQTRAGRLVNTSFWGEAAHTVLDGPAATIKSTSDLRALEFAGADELPVADGVLQLNIDFRDFRPVE</sequence>
<dbReference type="Pfam" id="PF01266">
    <property type="entry name" value="DAO"/>
    <property type="match status" value="1"/>
</dbReference>
<dbReference type="InterPro" id="IPR029016">
    <property type="entry name" value="GAF-like_dom_sf"/>
</dbReference>
<organism evidence="2 3">
    <name type="scientific">Mycobacterium paragordonae</name>
    <dbReference type="NCBI Taxonomy" id="1389713"/>
    <lineage>
        <taxon>Bacteria</taxon>
        <taxon>Bacillati</taxon>
        <taxon>Actinomycetota</taxon>
        <taxon>Actinomycetes</taxon>
        <taxon>Mycobacteriales</taxon>
        <taxon>Mycobacteriaceae</taxon>
        <taxon>Mycobacterium</taxon>
    </lineage>
</organism>
<dbReference type="AlphaFoldDB" id="A0AAJ1W1R1"/>
<dbReference type="Proteomes" id="UP001229081">
    <property type="component" value="Unassembled WGS sequence"/>
</dbReference>